<dbReference type="AlphaFoldDB" id="A0A815URI7"/>
<comment type="caution">
    <text evidence="1">The sequence shown here is derived from an EMBL/GenBank/DDBJ whole genome shotgun (WGS) entry which is preliminary data.</text>
</comment>
<proteinExistence type="predicted"/>
<organism evidence="1 2">
    <name type="scientific">Rotaria sordida</name>
    <dbReference type="NCBI Taxonomy" id="392033"/>
    <lineage>
        <taxon>Eukaryota</taxon>
        <taxon>Metazoa</taxon>
        <taxon>Spiralia</taxon>
        <taxon>Gnathifera</taxon>
        <taxon>Rotifera</taxon>
        <taxon>Eurotatoria</taxon>
        <taxon>Bdelloidea</taxon>
        <taxon>Philodinida</taxon>
        <taxon>Philodinidae</taxon>
        <taxon>Rotaria</taxon>
    </lineage>
</organism>
<dbReference type="Proteomes" id="UP000663882">
    <property type="component" value="Unassembled WGS sequence"/>
</dbReference>
<dbReference type="EMBL" id="CAJNOO010017390">
    <property type="protein sequence ID" value="CAF1524372.1"/>
    <property type="molecule type" value="Genomic_DNA"/>
</dbReference>
<evidence type="ECO:0000313" key="2">
    <source>
        <dbReference type="Proteomes" id="UP000663882"/>
    </source>
</evidence>
<evidence type="ECO:0000313" key="1">
    <source>
        <dbReference type="EMBL" id="CAF1524372.1"/>
    </source>
</evidence>
<protein>
    <submittedName>
        <fullName evidence="1">Uncharacterized protein</fullName>
    </submittedName>
</protein>
<gene>
    <name evidence="1" type="ORF">RFH988_LOCUS39361</name>
</gene>
<sequence length="79" mass="9448">IVRLTINLRIISHKSNAIDSRLTATLLRIRDNTKDTTIERRTKYFDRDRPISAMEHRQADIPITIDKKVCFRLFAKFYR</sequence>
<accession>A0A815URI7</accession>
<name>A0A815URI7_9BILA</name>
<feature type="non-terminal residue" evidence="1">
    <location>
        <position position="1"/>
    </location>
</feature>
<reference evidence="1" key="1">
    <citation type="submission" date="2021-02" db="EMBL/GenBank/DDBJ databases">
        <authorList>
            <person name="Nowell W R."/>
        </authorList>
    </citation>
    <scope>NUCLEOTIDE SEQUENCE</scope>
</reference>